<dbReference type="InterPro" id="IPR006311">
    <property type="entry name" value="TAT_signal"/>
</dbReference>
<keyword evidence="3" id="KW-0732">Signal</keyword>
<name>A0A2Z6AZZ9_9BACT</name>
<dbReference type="SUPFAM" id="SSF53955">
    <property type="entry name" value="Lysozyme-like"/>
    <property type="match status" value="1"/>
</dbReference>
<dbReference type="Pfam" id="PF01464">
    <property type="entry name" value="SLT"/>
    <property type="match status" value="1"/>
</dbReference>
<dbReference type="RefSeq" id="WP_126379154.1">
    <property type="nucleotide sequence ID" value="NZ_AP017378.1"/>
</dbReference>
<keyword evidence="1" id="KW-0411">Iron-sulfur</keyword>
<dbReference type="AlphaFoldDB" id="A0A2Z6AZZ9"/>
<accession>A0A2Z6AZZ9</accession>
<proteinExistence type="predicted"/>
<dbReference type="OrthoDB" id="5469537at2"/>
<evidence type="ECO:0000256" key="3">
    <source>
        <dbReference type="SAM" id="SignalP"/>
    </source>
</evidence>
<feature type="signal peptide" evidence="3">
    <location>
        <begin position="1"/>
        <end position="31"/>
    </location>
</feature>
<dbReference type="KEGG" id="dfl:DFE_2047"/>
<dbReference type="InterPro" id="IPR008258">
    <property type="entry name" value="Transglycosylase_SLT_dom_1"/>
</dbReference>
<keyword evidence="1" id="KW-0408">Iron</keyword>
<organism evidence="5 6">
    <name type="scientific">Desulfovibrio ferrophilus</name>
    <dbReference type="NCBI Taxonomy" id="241368"/>
    <lineage>
        <taxon>Bacteria</taxon>
        <taxon>Pseudomonadati</taxon>
        <taxon>Thermodesulfobacteriota</taxon>
        <taxon>Desulfovibrionia</taxon>
        <taxon>Desulfovibrionales</taxon>
        <taxon>Desulfovibrionaceae</taxon>
        <taxon>Desulfovibrio</taxon>
    </lineage>
</organism>
<sequence>MRLSRRNAIKVVTAATLAPMFGLSGATSAEAATNGAFATGSPINVIIPKNYVQPLDGKQGRIVQARLGRAVLETVRTHYKGKNLPVWKQKYGTMDLEKRVMNICHWIIQSVREHRDVYPLDPAWVAAQIMTESFFYEFAVSRALAVGICQFITPTAREYKLVCAGTRSEHSAPPYRKTDWSGEQDIYYEQRTAWKQARRTRLKISGDESDFLLKALRAGIDGKSVDGAQKYLEACDKIEALDKQVKQARERFTSYLQQNFKGRSIFASKDVAFFKEFDERVLYKKPVSAMVLMLARFLRARNGNIIAAAAGYHSGLSNTREDHGVYGRYGRIPGFDSTVSYISRILVNHHEIASRMVTT</sequence>
<dbReference type="EMBL" id="AP017378">
    <property type="protein sequence ID" value="BBD08773.1"/>
    <property type="molecule type" value="Genomic_DNA"/>
</dbReference>
<feature type="domain" description="Transglycosylase SLT" evidence="4">
    <location>
        <begin position="113"/>
        <end position="168"/>
    </location>
</feature>
<evidence type="ECO:0000313" key="6">
    <source>
        <dbReference type="Proteomes" id="UP000269883"/>
    </source>
</evidence>
<gene>
    <name evidence="5" type="ORF">DFE_2047</name>
</gene>
<dbReference type="GO" id="GO:0051536">
    <property type="term" value="F:iron-sulfur cluster binding"/>
    <property type="evidence" value="ECO:0007669"/>
    <property type="project" value="UniProtKB-KW"/>
</dbReference>
<evidence type="ECO:0000256" key="2">
    <source>
        <dbReference type="SAM" id="Coils"/>
    </source>
</evidence>
<evidence type="ECO:0000259" key="4">
    <source>
        <dbReference type="Pfam" id="PF01464"/>
    </source>
</evidence>
<evidence type="ECO:0000256" key="1">
    <source>
        <dbReference type="ARBA" id="ARBA00023014"/>
    </source>
</evidence>
<dbReference type="Gene3D" id="1.10.530.10">
    <property type="match status" value="1"/>
</dbReference>
<keyword evidence="6" id="KW-1185">Reference proteome</keyword>
<keyword evidence="1" id="KW-0479">Metal-binding</keyword>
<dbReference type="InterPro" id="IPR023346">
    <property type="entry name" value="Lysozyme-like_dom_sf"/>
</dbReference>
<evidence type="ECO:0000313" key="5">
    <source>
        <dbReference type="EMBL" id="BBD08773.1"/>
    </source>
</evidence>
<dbReference type="PROSITE" id="PS51318">
    <property type="entry name" value="TAT"/>
    <property type="match status" value="1"/>
</dbReference>
<keyword evidence="2" id="KW-0175">Coiled coil</keyword>
<reference evidence="5 6" key="1">
    <citation type="journal article" date="2018" name="Sci. Adv.">
        <title>Multi-heme cytochromes provide a pathway for survival in energy-limited environments.</title>
        <authorList>
            <person name="Deng X."/>
            <person name="Dohmae N."/>
            <person name="Nealson K.H."/>
            <person name="Hashimoto K."/>
            <person name="Okamoto A."/>
        </authorList>
    </citation>
    <scope>NUCLEOTIDE SEQUENCE [LARGE SCALE GENOMIC DNA]</scope>
    <source>
        <strain evidence="5 6">IS5</strain>
    </source>
</reference>
<feature type="chain" id="PRO_5016381963" description="Transglycosylase SLT domain-containing protein" evidence="3">
    <location>
        <begin position="32"/>
        <end position="359"/>
    </location>
</feature>
<dbReference type="Proteomes" id="UP000269883">
    <property type="component" value="Chromosome"/>
</dbReference>
<protein>
    <recommendedName>
        <fullName evidence="4">Transglycosylase SLT domain-containing protein</fullName>
    </recommendedName>
</protein>
<feature type="coiled-coil region" evidence="2">
    <location>
        <begin position="231"/>
        <end position="258"/>
    </location>
</feature>